<evidence type="ECO:0000313" key="2">
    <source>
        <dbReference type="Proteomes" id="UP000194474"/>
    </source>
</evidence>
<dbReference type="SUPFAM" id="SSF51445">
    <property type="entry name" value="(Trans)glycosidases"/>
    <property type="match status" value="1"/>
</dbReference>
<dbReference type="InterPro" id="IPR029062">
    <property type="entry name" value="Class_I_gatase-like"/>
</dbReference>
<dbReference type="EMBL" id="FXWK01000002">
    <property type="protein sequence ID" value="SMQ85485.1"/>
    <property type="molecule type" value="Genomic_DNA"/>
</dbReference>
<dbReference type="Proteomes" id="UP000194474">
    <property type="component" value="Unassembled WGS sequence"/>
</dbReference>
<dbReference type="CDD" id="cd03143">
    <property type="entry name" value="A4_beta-galactosidase_middle_domain"/>
    <property type="match status" value="1"/>
</dbReference>
<dbReference type="AlphaFoldDB" id="A0A1Y6G5S3"/>
<gene>
    <name evidence="1" type="ORF">SAMN06295905_2762</name>
</gene>
<evidence type="ECO:0000313" key="1">
    <source>
        <dbReference type="EMBL" id="SMQ85485.1"/>
    </source>
</evidence>
<organism evidence="1 2">
    <name type="scientific">Devosia lucknowensis</name>
    <dbReference type="NCBI Taxonomy" id="1096929"/>
    <lineage>
        <taxon>Bacteria</taxon>
        <taxon>Pseudomonadati</taxon>
        <taxon>Pseudomonadota</taxon>
        <taxon>Alphaproteobacteria</taxon>
        <taxon>Hyphomicrobiales</taxon>
        <taxon>Devosiaceae</taxon>
        <taxon>Devosia</taxon>
    </lineage>
</organism>
<accession>A0A1Y6G5S3</accession>
<dbReference type="RefSeq" id="WP_086471148.1">
    <property type="nucleotide sequence ID" value="NZ_FXWK01000002.1"/>
</dbReference>
<dbReference type="Gene3D" id="3.40.50.880">
    <property type="match status" value="1"/>
</dbReference>
<name>A0A1Y6G5S3_9HYPH</name>
<dbReference type="InterPro" id="IPR017853">
    <property type="entry name" value="GH"/>
</dbReference>
<dbReference type="Pfam" id="PF14871">
    <property type="entry name" value="GHL6"/>
    <property type="match status" value="1"/>
</dbReference>
<reference evidence="2" key="1">
    <citation type="submission" date="2017-04" db="EMBL/GenBank/DDBJ databases">
        <authorList>
            <person name="Varghese N."/>
            <person name="Submissions S."/>
        </authorList>
    </citation>
    <scope>NUCLEOTIDE SEQUENCE [LARGE SCALE GENOMIC DNA]</scope>
</reference>
<proteinExistence type="predicted"/>
<dbReference type="InterPro" id="IPR028212">
    <property type="entry name" value="GHL6"/>
</dbReference>
<dbReference type="SUPFAM" id="SSF52317">
    <property type="entry name" value="Class I glutamine amidotransferase-like"/>
    <property type="match status" value="1"/>
</dbReference>
<dbReference type="Gene3D" id="3.20.20.80">
    <property type="entry name" value="Glycosidases"/>
    <property type="match status" value="1"/>
</dbReference>
<protein>
    <submittedName>
        <fullName evidence="1">Trehalose utilisation</fullName>
    </submittedName>
</protein>
<keyword evidence="2" id="KW-1185">Reference proteome</keyword>
<sequence length="702" mass="78776">MLDAAPSSAARLRTPDWYRSATRWTQLTLAEDDPVKFDPQQWIGIFKQTQSNATCISAGGYVAYYPSKVPLHYVSKFIGDSDPFRALVDGARSLDMHVMARVDPHAIHQDAADAHPEWVMVDRDGNRMRHWAYPDVWVTCAYSDYNFKFMPEVLREITRDYDIDAIFANRWQGHGVCYCDACRTDFKTASGHDLPLTNSLDNPAWLAWGAWRRTKLSRLVVEWDQVMKAIKPHTSFIPNMGSVSLMEFDLEMIEKYCPFLCVDDQGRHGTEPVWKSGRNGKRMRATFEDRPAILITSIGPEEAYRWKDAVTTGAEIRAWMDSGTTQGLLPWFTKFNGVVPDTRWIEPVAESFDLHARLESALAATQPVAEIAILDPTTTLRHHDHVSRRVAEAHDMGFYHALVEARLPFEMLSDAVMTPERMDRFKVLILANSTCLSTEQAEALAAYVARGGSLVVAHETGFRTPDNQPRETPVLADLLGYRLTRAVRGPVKNTYVALNGDHPINQGFDGAERIMGGTHLLGVEAVGESEQPFLFVPDFPDLPMEEVYPRDAPRDAAMIARQHAGGGRTVYIPWNIGAIFWEVFAGDHARLVSNSVHWALGKRPDVEVEGRAVLDLSVREGDGTTVVLINNITNPMMMKGPIREVYPVGPLTLSLATPNGRQLRAVERLSTGDDLEFSFVDGRVRVTIAELETLDAIQFHWS</sequence>
<dbReference type="OrthoDB" id="7536405at2"/>